<accession>A0A249Y6H2</accession>
<proteinExistence type="predicted"/>
<evidence type="ECO:0000313" key="3">
    <source>
        <dbReference type="Proteomes" id="UP000236509"/>
    </source>
</evidence>
<dbReference type="Proteomes" id="UP000236509">
    <property type="component" value="Unassembled WGS sequence"/>
</dbReference>
<protein>
    <submittedName>
        <fullName evidence="1">Uncharacterized protein</fullName>
    </submittedName>
</protein>
<reference evidence="1" key="2">
    <citation type="journal article" date="2017" name="Toxins">
        <title>Prevalence and Genetic Characteristics of Staphylococcus aureus and Staphylococcus argenteus Isolates Harboring Panton-Valentine Leukocidin, Enterotoxins, and TSST-1 Genes from Food Handlers in Myanmar.</title>
        <authorList>
            <person name="Aung M.S."/>
            <person name="San T."/>
            <person name="Aye M.M."/>
            <person name="Mya S."/>
            <person name="Maw W.W."/>
            <person name="Zan K.N."/>
            <person name="Htut W.H.W."/>
            <person name="Kawaguchiya M."/>
            <person name="Urushibara N."/>
            <person name="Kobayashi N."/>
        </authorList>
    </citation>
    <scope>NUCLEOTIDE SEQUENCE</scope>
    <source>
        <strain evidence="1">TD162</strain>
    </source>
</reference>
<gene>
    <name evidence="2" type="ORF">BN1326_150271</name>
</gene>
<evidence type="ECO:0000313" key="1">
    <source>
        <dbReference type="EMBL" id="ASZ84973.1"/>
    </source>
</evidence>
<dbReference type="EMBL" id="CVOU01000007">
    <property type="protein sequence ID" value="CRI18976.1"/>
    <property type="molecule type" value="Genomic_DNA"/>
</dbReference>
<name>A0A249Y6H2_9STAP</name>
<dbReference type="EMBL" id="MF167423">
    <property type="protein sequence ID" value="ASZ84973.1"/>
    <property type="molecule type" value="Genomic_DNA"/>
</dbReference>
<keyword evidence="3" id="KW-1185">Reference proteome</keyword>
<organism evidence="1">
    <name type="scientific">Staphylococcus argenteus</name>
    <dbReference type="NCBI Taxonomy" id="985002"/>
    <lineage>
        <taxon>Bacteria</taxon>
        <taxon>Bacillati</taxon>
        <taxon>Bacillota</taxon>
        <taxon>Bacilli</taxon>
        <taxon>Bacillales</taxon>
        <taxon>Staphylococcaceae</taxon>
        <taxon>Staphylococcus</taxon>
    </lineage>
</organism>
<dbReference type="AlphaFoldDB" id="A0A249Y6H2"/>
<evidence type="ECO:0000313" key="2">
    <source>
        <dbReference type="EMBL" id="CRI18976.1"/>
    </source>
</evidence>
<sequence>MPFLYFTTAWFSSPILRGSYRSYITRAKSNQRFKFSSPILRGSYRSEHYLQTKNQNSGSRPLFFGVVIDQYKRKLMKS</sequence>
<reference evidence="2 3" key="1">
    <citation type="submission" date="2015-04" db="EMBL/GenBank/DDBJ databases">
        <authorList>
            <person name="Cao L."/>
            <person name="Gao C.H."/>
        </authorList>
    </citation>
    <scope>NUCLEOTIDE SEQUENCE [LARGE SCALE GENOMIC DNA]</scope>
    <source>
        <strain evidence="2 3">SH3</strain>
    </source>
</reference>